<organism evidence="4 5">
    <name type="scientific">Staphylococcus lugdunensis</name>
    <dbReference type="NCBI Taxonomy" id="28035"/>
    <lineage>
        <taxon>Bacteria</taxon>
        <taxon>Bacillati</taxon>
        <taxon>Bacillota</taxon>
        <taxon>Bacilli</taxon>
        <taxon>Bacillales</taxon>
        <taxon>Staphylococcaceae</taxon>
        <taxon>Staphylococcus</taxon>
    </lineage>
</organism>
<keyword evidence="2" id="KW-0560">Oxidoreductase</keyword>
<dbReference type="GO" id="GO:0016491">
    <property type="term" value="F:oxidoreductase activity"/>
    <property type="evidence" value="ECO:0007669"/>
    <property type="project" value="UniProtKB-KW"/>
</dbReference>
<dbReference type="Gene3D" id="3.40.50.360">
    <property type="match status" value="1"/>
</dbReference>
<dbReference type="Proteomes" id="UP000070063">
    <property type="component" value="Unassembled WGS sequence"/>
</dbReference>
<evidence type="ECO:0000256" key="1">
    <source>
        <dbReference type="ARBA" id="ARBA00006252"/>
    </source>
</evidence>
<dbReference type="InterPro" id="IPR029039">
    <property type="entry name" value="Flavoprotein-like_sf"/>
</dbReference>
<dbReference type="SUPFAM" id="SSF52218">
    <property type="entry name" value="Flavoproteins"/>
    <property type="match status" value="1"/>
</dbReference>
<accession>A0ABD4EJ29</accession>
<dbReference type="InterPro" id="IPR051545">
    <property type="entry name" value="NAD(P)H_dehydrogenase_qn"/>
</dbReference>
<protein>
    <submittedName>
        <fullName evidence="4">Flavodoxin-like protein</fullName>
    </submittedName>
</protein>
<sequence>MISIIYGGNTSGTCYELYQHILHQIPKQQRYDVFLQQSNIGFLLTTGYHAPLSSQQQIWINQLEASSTLIFIYPLYWFNVTPILKSFIDQTFWPEHAFSFKNKQYFRNGLWKGKKAIIIYTQGGPEILHRFKGRLGYKVMKYPLNLSGIYDISVLHLDNLNRSATDNKKVVASMANIAQKVKQLIRNK</sequence>
<dbReference type="PANTHER" id="PTHR10204:SF34">
    <property type="entry name" value="NAD(P)H DEHYDROGENASE [QUINONE] 1 ISOFORM 1"/>
    <property type="match status" value="1"/>
</dbReference>
<comment type="caution">
    <text evidence="4">The sequence shown here is derived from an EMBL/GenBank/DDBJ whole genome shotgun (WGS) entry which is preliminary data.</text>
</comment>
<proteinExistence type="inferred from homology"/>
<dbReference type="EMBL" id="LRQI01000004">
    <property type="protein sequence ID" value="KXA40454.1"/>
    <property type="molecule type" value="Genomic_DNA"/>
</dbReference>
<evidence type="ECO:0000313" key="5">
    <source>
        <dbReference type="Proteomes" id="UP000070063"/>
    </source>
</evidence>
<name>A0ABD4EJ29_STALU</name>
<comment type="similarity">
    <text evidence="1">Belongs to the NAD(P)H dehydrogenase (quinone) family.</text>
</comment>
<feature type="domain" description="Flavodoxin-like fold" evidence="3">
    <location>
        <begin position="52"/>
        <end position="180"/>
    </location>
</feature>
<dbReference type="InterPro" id="IPR003680">
    <property type="entry name" value="Flavodoxin_fold"/>
</dbReference>
<evidence type="ECO:0000256" key="2">
    <source>
        <dbReference type="ARBA" id="ARBA00023002"/>
    </source>
</evidence>
<evidence type="ECO:0000313" key="4">
    <source>
        <dbReference type="EMBL" id="KXA40454.1"/>
    </source>
</evidence>
<dbReference type="AlphaFoldDB" id="A0ABD4EJ29"/>
<dbReference type="PANTHER" id="PTHR10204">
    <property type="entry name" value="NAD P H OXIDOREDUCTASE-RELATED"/>
    <property type="match status" value="1"/>
</dbReference>
<reference evidence="4 5" key="1">
    <citation type="submission" date="2016-01" db="EMBL/GenBank/DDBJ databases">
        <authorList>
            <person name="Mitreva M."/>
            <person name="Pepin K.H."/>
            <person name="Mihindukulasuriya K.A."/>
            <person name="Fulton R."/>
            <person name="Fronick C."/>
            <person name="O'Laughlin M."/>
            <person name="Miner T."/>
            <person name="Herter B."/>
            <person name="Rosa B.A."/>
            <person name="Cordes M."/>
            <person name="Tomlinson C."/>
            <person name="Wollam A."/>
            <person name="Palsikar V.B."/>
            <person name="Mardis E.R."/>
            <person name="Wilson R.K."/>
        </authorList>
    </citation>
    <scope>NUCLEOTIDE SEQUENCE [LARGE SCALE GENOMIC DNA]</scope>
    <source>
        <strain evidence="4 5">MJR7738</strain>
    </source>
</reference>
<dbReference type="RefSeq" id="WP_002460862.1">
    <property type="nucleotide sequence ID" value="NZ_JBBLTT010000002.1"/>
</dbReference>
<dbReference type="Pfam" id="PF02525">
    <property type="entry name" value="Flavodoxin_2"/>
    <property type="match status" value="1"/>
</dbReference>
<gene>
    <name evidence="4" type="ORF">HMPREF3225_00080</name>
</gene>
<evidence type="ECO:0000259" key="3">
    <source>
        <dbReference type="Pfam" id="PF02525"/>
    </source>
</evidence>